<comment type="caution">
    <text evidence="1">The sequence shown here is derived from an EMBL/GenBank/DDBJ whole genome shotgun (WGS) entry which is preliminary data.</text>
</comment>
<gene>
    <name evidence="1" type="ORF">RRG08_019894</name>
</gene>
<sequence length="87" mass="9681">MLEIPHSACDPELGSQQCQGHQDSSINILVQAANSAVDGLLGFRSGQAWLGERTPPSHQTVCEKFWPKIHEPHSLFWGPVLHLRQND</sequence>
<name>A0AAE0Z8F6_9GAST</name>
<dbReference type="EMBL" id="JAWDGP010004413">
    <property type="protein sequence ID" value="KAK3764692.1"/>
    <property type="molecule type" value="Genomic_DNA"/>
</dbReference>
<keyword evidence="2" id="KW-1185">Reference proteome</keyword>
<protein>
    <submittedName>
        <fullName evidence="1">Uncharacterized protein</fullName>
    </submittedName>
</protein>
<organism evidence="1 2">
    <name type="scientific">Elysia crispata</name>
    <name type="common">lettuce slug</name>
    <dbReference type="NCBI Taxonomy" id="231223"/>
    <lineage>
        <taxon>Eukaryota</taxon>
        <taxon>Metazoa</taxon>
        <taxon>Spiralia</taxon>
        <taxon>Lophotrochozoa</taxon>
        <taxon>Mollusca</taxon>
        <taxon>Gastropoda</taxon>
        <taxon>Heterobranchia</taxon>
        <taxon>Euthyneura</taxon>
        <taxon>Panpulmonata</taxon>
        <taxon>Sacoglossa</taxon>
        <taxon>Placobranchoidea</taxon>
        <taxon>Plakobranchidae</taxon>
        <taxon>Elysia</taxon>
    </lineage>
</organism>
<proteinExistence type="predicted"/>
<evidence type="ECO:0000313" key="1">
    <source>
        <dbReference type="EMBL" id="KAK3764692.1"/>
    </source>
</evidence>
<accession>A0AAE0Z8F6</accession>
<dbReference type="Proteomes" id="UP001283361">
    <property type="component" value="Unassembled WGS sequence"/>
</dbReference>
<reference evidence="1" key="1">
    <citation type="journal article" date="2023" name="G3 (Bethesda)">
        <title>A reference genome for the long-term kleptoplast-retaining sea slug Elysia crispata morphotype clarki.</title>
        <authorList>
            <person name="Eastman K.E."/>
            <person name="Pendleton A.L."/>
            <person name="Shaikh M.A."/>
            <person name="Suttiyut T."/>
            <person name="Ogas R."/>
            <person name="Tomko P."/>
            <person name="Gavelis G."/>
            <person name="Widhalm J.R."/>
            <person name="Wisecaver J.H."/>
        </authorList>
    </citation>
    <scope>NUCLEOTIDE SEQUENCE</scope>
    <source>
        <strain evidence="1">ECLA1</strain>
    </source>
</reference>
<evidence type="ECO:0000313" key="2">
    <source>
        <dbReference type="Proteomes" id="UP001283361"/>
    </source>
</evidence>
<dbReference type="AlphaFoldDB" id="A0AAE0Z8F6"/>